<comment type="caution">
    <text evidence="2">The sequence shown here is derived from an EMBL/GenBank/DDBJ whole genome shotgun (WGS) entry which is preliminary data.</text>
</comment>
<keyword evidence="3" id="KW-1185">Reference proteome</keyword>
<evidence type="ECO:0000256" key="1">
    <source>
        <dbReference type="SAM" id="MobiDB-lite"/>
    </source>
</evidence>
<dbReference type="EMBL" id="BMXL01000030">
    <property type="protein sequence ID" value="GHD34430.1"/>
    <property type="molecule type" value="Genomic_DNA"/>
</dbReference>
<evidence type="ECO:0000313" key="2">
    <source>
        <dbReference type="EMBL" id="GHD34430.1"/>
    </source>
</evidence>
<reference evidence="2 3" key="1">
    <citation type="journal article" date="2014" name="Int. J. Syst. Evol. Microbiol.">
        <title>Complete genome sequence of Corynebacterium casei LMG S-19264T (=DSM 44701T), isolated from a smear-ripened cheese.</title>
        <authorList>
            <consortium name="US DOE Joint Genome Institute (JGI-PGF)"/>
            <person name="Walter F."/>
            <person name="Albersmeier A."/>
            <person name="Kalinowski J."/>
            <person name="Ruckert C."/>
        </authorList>
    </citation>
    <scope>NUCLEOTIDE SEQUENCE [LARGE SCALE GENOMIC DNA]</scope>
    <source>
        <strain evidence="2 3">KCTC 19473</strain>
    </source>
</reference>
<dbReference type="AlphaFoldDB" id="A0A919CLU7"/>
<dbReference type="Proteomes" id="UP000654947">
    <property type="component" value="Unassembled WGS sequence"/>
</dbReference>
<feature type="region of interest" description="Disordered" evidence="1">
    <location>
        <begin position="302"/>
        <end position="328"/>
    </location>
</feature>
<proteinExistence type="predicted"/>
<feature type="compositionally biased region" description="Basic and acidic residues" evidence="1">
    <location>
        <begin position="302"/>
        <end position="319"/>
    </location>
</feature>
<accession>A0A919CLU7</accession>
<name>A0A919CLU7_9ACTN</name>
<dbReference type="RefSeq" id="WP_230480276.1">
    <property type="nucleotide sequence ID" value="NZ_BMXL01000030.1"/>
</dbReference>
<sequence length="344" mass="38633">MNQDRWFPLVPRKRPPAEPIRTRVEHVLRDAQLAHEGEGQEAANGLARAFNGAALIASDAHIPDLARLWCWEHAEHYLGDLPLTSDRACRALEPVVNLARLEIRAGQPAQALHILEGLLRGLRDGTPVRVHDRMLPLDRITRTESERAEVYRWAWSVYLGDGMRALATQDRWQDAAEQARLLGGVGQRLFDGRQITILARLYDGETAQALRLVEESEVHEPWERCVQLLLRLRCDQEAEGCQELVETIHGLETPLFATRAGLTAPPLLARNQSLAEGFLDRMVETATKDGYAARDLLDDTRVDPTETGRKRLSKVRDEAGLGPGTLPDELLTQVRRTLQELSAE</sequence>
<evidence type="ECO:0000313" key="3">
    <source>
        <dbReference type="Proteomes" id="UP000654947"/>
    </source>
</evidence>
<gene>
    <name evidence="2" type="ORF">GCM10007147_40020</name>
</gene>
<protein>
    <submittedName>
        <fullName evidence="2">Uncharacterized protein</fullName>
    </submittedName>
</protein>
<organism evidence="2 3">
    <name type="scientific">Nocardiopsis kunsanensis</name>
    <dbReference type="NCBI Taxonomy" id="141693"/>
    <lineage>
        <taxon>Bacteria</taxon>
        <taxon>Bacillati</taxon>
        <taxon>Actinomycetota</taxon>
        <taxon>Actinomycetes</taxon>
        <taxon>Streptosporangiales</taxon>
        <taxon>Nocardiopsidaceae</taxon>
        <taxon>Nocardiopsis</taxon>
    </lineage>
</organism>